<keyword evidence="9 12" id="KW-0472">Membrane</keyword>
<evidence type="ECO:0000256" key="8">
    <source>
        <dbReference type="ARBA" id="ARBA00023098"/>
    </source>
</evidence>
<reference evidence="13 14" key="1">
    <citation type="submission" date="2018-08" db="EMBL/GenBank/DDBJ databases">
        <title>Aphanomyces genome sequencing and annotation.</title>
        <authorList>
            <person name="Minardi D."/>
            <person name="Oidtmann B."/>
            <person name="Van Der Giezen M."/>
            <person name="Studholme D.J."/>
        </authorList>
    </citation>
    <scope>NUCLEOTIDE SEQUENCE [LARGE SCALE GENOMIC DNA]</scope>
    <source>
        <strain evidence="13 14">FDL457</strain>
    </source>
</reference>
<organism evidence="13 14">
    <name type="scientific">Aphanomyces astaci</name>
    <name type="common">Crayfish plague agent</name>
    <dbReference type="NCBI Taxonomy" id="112090"/>
    <lineage>
        <taxon>Eukaryota</taxon>
        <taxon>Sar</taxon>
        <taxon>Stramenopiles</taxon>
        <taxon>Oomycota</taxon>
        <taxon>Saprolegniomycetes</taxon>
        <taxon>Saprolegniales</taxon>
        <taxon>Verrucalvaceae</taxon>
        <taxon>Aphanomyces</taxon>
    </lineage>
</organism>
<dbReference type="AlphaFoldDB" id="A0A3R7BWX5"/>
<sequence>MVEWKKHIANANWPMVIYLGYCHALALAAIPYFTSCKWQTWVWTLVCYQAAGLGITGGVHRLWSHKAYKAADSVRVFLMLCNALANQGTIYHWSRDHRVHHKWSETEADPHNANRGLFFAHV</sequence>
<comment type="caution">
    <text evidence="13">The sequence shown here is derived from an EMBL/GenBank/DDBJ whole genome shotgun (WGS) entry which is preliminary data.</text>
</comment>
<comment type="subcellular location">
    <subcellularLocation>
        <location evidence="1">Membrane</location>
        <topology evidence="1">Multi-pass membrane protein</topology>
    </subcellularLocation>
</comment>
<comment type="domain">
    <text evidence="11">The histidine box domains are involved in binding the catalytic metal ions.</text>
</comment>
<dbReference type="PANTHER" id="PTHR11351">
    <property type="entry name" value="ACYL-COA DESATURASE"/>
    <property type="match status" value="1"/>
</dbReference>
<evidence type="ECO:0000256" key="2">
    <source>
        <dbReference type="ARBA" id="ARBA00009295"/>
    </source>
</evidence>
<dbReference type="EMBL" id="QUTF01016908">
    <property type="protein sequence ID" value="RHZ05583.1"/>
    <property type="molecule type" value="Genomic_DNA"/>
</dbReference>
<keyword evidence="7 11" id="KW-0560">Oxidoreductase</keyword>
<dbReference type="InterPro" id="IPR015876">
    <property type="entry name" value="Acyl-CoA_DS"/>
</dbReference>
<dbReference type="CDD" id="cd03505">
    <property type="entry name" value="Delta9-FADS-like"/>
    <property type="match status" value="1"/>
</dbReference>
<evidence type="ECO:0000256" key="11">
    <source>
        <dbReference type="RuleBase" id="RU000581"/>
    </source>
</evidence>
<proteinExistence type="inferred from homology"/>
<feature type="transmembrane region" description="Helical" evidence="12">
    <location>
        <begin position="40"/>
        <end position="59"/>
    </location>
</feature>
<comment type="cofactor">
    <cofactor evidence="11">
        <name>Fe(2+)</name>
        <dbReference type="ChEBI" id="CHEBI:29033"/>
    </cofactor>
</comment>
<evidence type="ECO:0008006" key="15">
    <source>
        <dbReference type="Google" id="ProtNLM"/>
    </source>
</evidence>
<evidence type="ECO:0000256" key="12">
    <source>
        <dbReference type="SAM" id="Phobius"/>
    </source>
</evidence>
<evidence type="ECO:0000313" key="13">
    <source>
        <dbReference type="EMBL" id="RHZ05583.1"/>
    </source>
</evidence>
<comment type="similarity">
    <text evidence="2 11">Belongs to the fatty acid desaturase type 1 family.</text>
</comment>
<dbReference type="GO" id="GO:0005506">
    <property type="term" value="F:iron ion binding"/>
    <property type="evidence" value="ECO:0007669"/>
    <property type="project" value="TreeGrafter"/>
</dbReference>
<evidence type="ECO:0000256" key="3">
    <source>
        <dbReference type="ARBA" id="ARBA00022516"/>
    </source>
</evidence>
<evidence type="ECO:0000256" key="9">
    <source>
        <dbReference type="ARBA" id="ARBA00023136"/>
    </source>
</evidence>
<dbReference type="GO" id="GO:0005789">
    <property type="term" value="C:endoplasmic reticulum membrane"/>
    <property type="evidence" value="ECO:0007669"/>
    <property type="project" value="TreeGrafter"/>
</dbReference>
<dbReference type="PANTHER" id="PTHR11351:SF31">
    <property type="entry name" value="DESATURASE 1, ISOFORM A-RELATED"/>
    <property type="match status" value="1"/>
</dbReference>
<keyword evidence="6 12" id="KW-1133">Transmembrane helix</keyword>
<keyword evidence="3 11" id="KW-0444">Lipid biosynthesis</keyword>
<name>A0A3R7BWX5_APHAT</name>
<keyword evidence="10 11" id="KW-0275">Fatty acid biosynthesis</keyword>
<evidence type="ECO:0000256" key="4">
    <source>
        <dbReference type="ARBA" id="ARBA00022692"/>
    </source>
</evidence>
<dbReference type="PRINTS" id="PR00075">
    <property type="entry name" value="FACDDSATRASE"/>
</dbReference>
<keyword evidence="8" id="KW-0443">Lipid metabolism</keyword>
<feature type="transmembrane region" description="Helical" evidence="12">
    <location>
        <begin position="12"/>
        <end position="34"/>
    </location>
</feature>
<evidence type="ECO:0000313" key="14">
    <source>
        <dbReference type="Proteomes" id="UP000286510"/>
    </source>
</evidence>
<keyword evidence="4 11" id="KW-0812">Transmembrane</keyword>
<accession>A0A3R7BWX5</accession>
<keyword evidence="5" id="KW-0276">Fatty acid metabolism</keyword>
<dbReference type="GO" id="GO:0006636">
    <property type="term" value="P:unsaturated fatty acid biosynthetic process"/>
    <property type="evidence" value="ECO:0007669"/>
    <property type="project" value="TreeGrafter"/>
</dbReference>
<gene>
    <name evidence="13" type="ORF">DYB26_015969</name>
</gene>
<evidence type="ECO:0000256" key="10">
    <source>
        <dbReference type="ARBA" id="ARBA00023160"/>
    </source>
</evidence>
<protein>
    <recommendedName>
        <fullName evidence="15">Fatty acid desaturase domain-containing protein</fullName>
    </recommendedName>
</protein>
<evidence type="ECO:0000256" key="6">
    <source>
        <dbReference type="ARBA" id="ARBA00022989"/>
    </source>
</evidence>
<evidence type="ECO:0000256" key="1">
    <source>
        <dbReference type="ARBA" id="ARBA00004141"/>
    </source>
</evidence>
<evidence type="ECO:0000256" key="5">
    <source>
        <dbReference type="ARBA" id="ARBA00022832"/>
    </source>
</evidence>
<feature type="non-terminal residue" evidence="13">
    <location>
        <position position="122"/>
    </location>
</feature>
<evidence type="ECO:0000256" key="7">
    <source>
        <dbReference type="ARBA" id="ARBA00023002"/>
    </source>
</evidence>
<dbReference type="GO" id="GO:0004768">
    <property type="term" value="F:stearoyl-CoA 9-desaturase activity"/>
    <property type="evidence" value="ECO:0007669"/>
    <property type="project" value="TreeGrafter"/>
</dbReference>
<dbReference type="Proteomes" id="UP000286510">
    <property type="component" value="Unassembled WGS sequence"/>
</dbReference>
<dbReference type="VEuPathDB" id="FungiDB:H257_09669"/>